<accession>A0ABV2AI80</accession>
<name>A0ABV2AI80_9EUKA</name>
<keyword evidence="2" id="KW-1185">Reference proteome</keyword>
<sequence>MEIEVLVTNIEKNLRSVEKSFNVLSSENRDFNFMLTYSKKIKIKLRNAKKDALSLKTELKSDGDEETKKVCTKIFRNWPNSRKPSRDTKQTTKNWNKVFTKTVELAKMKDEGIEQVTNYAYDLQDKTLETLANTKEVLVRTDEVL</sequence>
<dbReference type="EMBL" id="JBDODL010000266">
    <property type="protein sequence ID" value="MES1919363.1"/>
    <property type="molecule type" value="Genomic_DNA"/>
</dbReference>
<organism evidence="1 2">
    <name type="scientific">Bonamia ostreae</name>
    <dbReference type="NCBI Taxonomy" id="126728"/>
    <lineage>
        <taxon>Eukaryota</taxon>
        <taxon>Sar</taxon>
        <taxon>Rhizaria</taxon>
        <taxon>Endomyxa</taxon>
        <taxon>Ascetosporea</taxon>
        <taxon>Haplosporida</taxon>
        <taxon>Bonamia</taxon>
    </lineage>
</organism>
<evidence type="ECO:0000313" key="2">
    <source>
        <dbReference type="Proteomes" id="UP001439008"/>
    </source>
</evidence>
<proteinExistence type="predicted"/>
<comment type="caution">
    <text evidence="1">The sequence shown here is derived from an EMBL/GenBank/DDBJ whole genome shotgun (WGS) entry which is preliminary data.</text>
</comment>
<dbReference type="Proteomes" id="UP001439008">
    <property type="component" value="Unassembled WGS sequence"/>
</dbReference>
<reference evidence="1 2" key="1">
    <citation type="journal article" date="2024" name="BMC Biol.">
        <title>Comparative genomics of Ascetosporea gives new insight into the evolutionary basis for animal parasitism in Rhizaria.</title>
        <authorList>
            <person name="Hiltunen Thoren M."/>
            <person name="Onut-Brannstrom I."/>
            <person name="Alfjorden A."/>
            <person name="Peckova H."/>
            <person name="Swords F."/>
            <person name="Hooper C."/>
            <person name="Holzer A.S."/>
            <person name="Bass D."/>
            <person name="Burki F."/>
        </authorList>
    </citation>
    <scope>NUCLEOTIDE SEQUENCE [LARGE SCALE GENOMIC DNA]</scope>
    <source>
        <strain evidence="1">20-A016</strain>
    </source>
</reference>
<evidence type="ECO:0000313" key="1">
    <source>
        <dbReference type="EMBL" id="MES1919363.1"/>
    </source>
</evidence>
<gene>
    <name evidence="1" type="ORF">MHBO_001209</name>
</gene>
<protein>
    <submittedName>
        <fullName evidence="1">Uncharacterized protein</fullName>
    </submittedName>
</protein>